<organism evidence="1 2">
    <name type="scientific">Dissostichus eleginoides</name>
    <name type="common">Patagonian toothfish</name>
    <name type="synonym">Dissostichus amissus</name>
    <dbReference type="NCBI Taxonomy" id="100907"/>
    <lineage>
        <taxon>Eukaryota</taxon>
        <taxon>Metazoa</taxon>
        <taxon>Chordata</taxon>
        <taxon>Craniata</taxon>
        <taxon>Vertebrata</taxon>
        <taxon>Euteleostomi</taxon>
        <taxon>Actinopterygii</taxon>
        <taxon>Neopterygii</taxon>
        <taxon>Teleostei</taxon>
        <taxon>Neoteleostei</taxon>
        <taxon>Acanthomorphata</taxon>
        <taxon>Eupercaria</taxon>
        <taxon>Perciformes</taxon>
        <taxon>Notothenioidei</taxon>
        <taxon>Nototheniidae</taxon>
        <taxon>Dissostichus</taxon>
    </lineage>
</organism>
<evidence type="ECO:0000313" key="2">
    <source>
        <dbReference type="Proteomes" id="UP001228049"/>
    </source>
</evidence>
<protein>
    <submittedName>
        <fullName evidence="1">Succinate--CoA ligase [ADP-forming] subunit beta</fullName>
    </submittedName>
</protein>
<proteinExistence type="predicted"/>
<name>A0AAD9CTB1_DISEL</name>
<evidence type="ECO:0000313" key="1">
    <source>
        <dbReference type="EMBL" id="KAK1906536.1"/>
    </source>
</evidence>
<sequence length="70" mass="8141">MFVVWKNGFLYTNGAPYHVDQLEDSLYVVEEASDKEKKKFPWLEENNIFPLEVSAPQSSLQSIHIAEVHF</sequence>
<dbReference type="GO" id="GO:0016874">
    <property type="term" value="F:ligase activity"/>
    <property type="evidence" value="ECO:0007669"/>
    <property type="project" value="UniProtKB-KW"/>
</dbReference>
<keyword evidence="1" id="KW-0436">Ligase</keyword>
<dbReference type="Proteomes" id="UP001228049">
    <property type="component" value="Unassembled WGS sequence"/>
</dbReference>
<keyword evidence="2" id="KW-1185">Reference proteome</keyword>
<accession>A0AAD9CTB1</accession>
<reference evidence="1" key="1">
    <citation type="submission" date="2023-04" db="EMBL/GenBank/DDBJ databases">
        <title>Chromosome-level genome of Chaenocephalus aceratus.</title>
        <authorList>
            <person name="Park H."/>
        </authorList>
    </citation>
    <scope>NUCLEOTIDE SEQUENCE</scope>
    <source>
        <strain evidence="1">DE</strain>
        <tissue evidence="1">Muscle</tissue>
    </source>
</reference>
<dbReference type="AlphaFoldDB" id="A0AAD9CTB1"/>
<dbReference type="EMBL" id="JASDAP010000001">
    <property type="protein sequence ID" value="KAK1906536.1"/>
    <property type="molecule type" value="Genomic_DNA"/>
</dbReference>
<comment type="caution">
    <text evidence="1">The sequence shown here is derived from an EMBL/GenBank/DDBJ whole genome shotgun (WGS) entry which is preliminary data.</text>
</comment>
<gene>
    <name evidence="1" type="ORF">KUDE01_008932</name>
</gene>